<sequence>MKIVVEDSKRLNITVVRKRLKTVSERWEVDEPI</sequence>
<dbReference type="AlphaFoldDB" id="A0A5B7FQP3"/>
<reference evidence="1 2" key="1">
    <citation type="submission" date="2019-05" db="EMBL/GenBank/DDBJ databases">
        <title>Another draft genome of Portunus trituberculatus and its Hox gene families provides insights of decapod evolution.</title>
        <authorList>
            <person name="Jeong J.-H."/>
            <person name="Song I."/>
            <person name="Kim S."/>
            <person name="Choi T."/>
            <person name="Kim D."/>
            <person name="Ryu S."/>
            <person name="Kim W."/>
        </authorList>
    </citation>
    <scope>NUCLEOTIDE SEQUENCE [LARGE SCALE GENOMIC DNA]</scope>
    <source>
        <tissue evidence="1">Muscle</tissue>
    </source>
</reference>
<comment type="caution">
    <text evidence="1">The sequence shown here is derived from an EMBL/GenBank/DDBJ whole genome shotgun (WGS) entry which is preliminary data.</text>
</comment>
<name>A0A5B7FQP3_PORTR</name>
<gene>
    <name evidence="1" type="ORF">E2C01_041553</name>
</gene>
<evidence type="ECO:0000313" key="2">
    <source>
        <dbReference type="Proteomes" id="UP000324222"/>
    </source>
</evidence>
<proteinExistence type="predicted"/>
<protein>
    <submittedName>
        <fullName evidence="1">Uncharacterized protein</fullName>
    </submittedName>
</protein>
<evidence type="ECO:0000313" key="1">
    <source>
        <dbReference type="EMBL" id="MPC47796.1"/>
    </source>
</evidence>
<keyword evidence="2" id="KW-1185">Reference proteome</keyword>
<organism evidence="1 2">
    <name type="scientific">Portunus trituberculatus</name>
    <name type="common">Swimming crab</name>
    <name type="synonym">Neptunus trituberculatus</name>
    <dbReference type="NCBI Taxonomy" id="210409"/>
    <lineage>
        <taxon>Eukaryota</taxon>
        <taxon>Metazoa</taxon>
        <taxon>Ecdysozoa</taxon>
        <taxon>Arthropoda</taxon>
        <taxon>Crustacea</taxon>
        <taxon>Multicrustacea</taxon>
        <taxon>Malacostraca</taxon>
        <taxon>Eumalacostraca</taxon>
        <taxon>Eucarida</taxon>
        <taxon>Decapoda</taxon>
        <taxon>Pleocyemata</taxon>
        <taxon>Brachyura</taxon>
        <taxon>Eubrachyura</taxon>
        <taxon>Portunoidea</taxon>
        <taxon>Portunidae</taxon>
        <taxon>Portuninae</taxon>
        <taxon>Portunus</taxon>
    </lineage>
</organism>
<accession>A0A5B7FQP3</accession>
<dbReference type="EMBL" id="VSRR010007925">
    <property type="protein sequence ID" value="MPC47796.1"/>
    <property type="molecule type" value="Genomic_DNA"/>
</dbReference>
<dbReference type="Proteomes" id="UP000324222">
    <property type="component" value="Unassembled WGS sequence"/>
</dbReference>